<keyword evidence="3" id="KW-1185">Reference proteome</keyword>
<accession>A0A918CBE0</accession>
<dbReference type="EMBL" id="BMQL01000018">
    <property type="protein sequence ID" value="GGR15762.1"/>
    <property type="molecule type" value="Genomic_DNA"/>
</dbReference>
<gene>
    <name evidence="2" type="ORF">GCM10008957_30630</name>
</gene>
<dbReference type="InterPro" id="IPR038717">
    <property type="entry name" value="Tc1-like_DDE_dom"/>
</dbReference>
<dbReference type="PANTHER" id="PTHR46564">
    <property type="entry name" value="TRANSPOSASE"/>
    <property type="match status" value="1"/>
</dbReference>
<reference evidence="2" key="1">
    <citation type="journal article" date="2014" name="Int. J. Syst. Evol. Microbiol.">
        <title>Complete genome sequence of Corynebacterium casei LMG S-19264T (=DSM 44701T), isolated from a smear-ripened cheese.</title>
        <authorList>
            <consortium name="US DOE Joint Genome Institute (JGI-PGF)"/>
            <person name="Walter F."/>
            <person name="Albersmeier A."/>
            <person name="Kalinowski J."/>
            <person name="Ruckert C."/>
        </authorList>
    </citation>
    <scope>NUCLEOTIDE SEQUENCE</scope>
    <source>
        <strain evidence="2">JCM 31311</strain>
    </source>
</reference>
<dbReference type="PANTHER" id="PTHR46564:SF1">
    <property type="entry name" value="TRANSPOSASE"/>
    <property type="match status" value="1"/>
</dbReference>
<comment type="caution">
    <text evidence="2">The sequence shown here is derived from an EMBL/GenBank/DDBJ whole genome shotgun (WGS) entry which is preliminary data.</text>
</comment>
<evidence type="ECO:0000313" key="3">
    <source>
        <dbReference type="Proteomes" id="UP000603865"/>
    </source>
</evidence>
<organism evidence="2 3">
    <name type="scientific">Deinococcus ruber</name>
    <dbReference type="NCBI Taxonomy" id="1848197"/>
    <lineage>
        <taxon>Bacteria</taxon>
        <taxon>Thermotogati</taxon>
        <taxon>Deinococcota</taxon>
        <taxon>Deinococci</taxon>
        <taxon>Deinococcales</taxon>
        <taxon>Deinococcaceae</taxon>
        <taxon>Deinococcus</taxon>
    </lineage>
</organism>
<evidence type="ECO:0000313" key="2">
    <source>
        <dbReference type="EMBL" id="GGR15762.1"/>
    </source>
</evidence>
<name>A0A918CBE0_9DEIO</name>
<protein>
    <submittedName>
        <fullName evidence="2">Transposase</fullName>
    </submittedName>
</protein>
<sequence length="169" mass="19076">MSLKYLDQSGFSLMLSVVSTWFKRGSGQQFRIPTRWGSQGRLNLIGTYTLHGTHPHLAVRALEGSCTQTQVIAYLDTLAEQCEPSRLTVIVLDNATFHRGKAIQEKQLAWEAQGLYLRYLPPYAPFLNLIEGVWKQLKGFLMPRRAYNSLAELETALKLALNAFGAEFI</sequence>
<reference evidence="2" key="2">
    <citation type="submission" date="2020-09" db="EMBL/GenBank/DDBJ databases">
        <authorList>
            <person name="Sun Q."/>
            <person name="Ohkuma M."/>
        </authorList>
    </citation>
    <scope>NUCLEOTIDE SEQUENCE</scope>
    <source>
        <strain evidence="2">JCM 31311</strain>
    </source>
</reference>
<dbReference type="Gene3D" id="3.30.420.10">
    <property type="entry name" value="Ribonuclease H-like superfamily/Ribonuclease H"/>
    <property type="match status" value="1"/>
</dbReference>
<dbReference type="InterPro" id="IPR036397">
    <property type="entry name" value="RNaseH_sf"/>
</dbReference>
<dbReference type="Pfam" id="PF13358">
    <property type="entry name" value="DDE_3"/>
    <property type="match status" value="1"/>
</dbReference>
<dbReference type="AlphaFoldDB" id="A0A918CBE0"/>
<dbReference type="GO" id="GO:0003676">
    <property type="term" value="F:nucleic acid binding"/>
    <property type="evidence" value="ECO:0007669"/>
    <property type="project" value="InterPro"/>
</dbReference>
<dbReference type="Proteomes" id="UP000603865">
    <property type="component" value="Unassembled WGS sequence"/>
</dbReference>
<proteinExistence type="predicted"/>
<evidence type="ECO:0000259" key="1">
    <source>
        <dbReference type="Pfam" id="PF13358"/>
    </source>
</evidence>
<feature type="domain" description="Tc1-like transposase DDE" evidence="1">
    <location>
        <begin position="4"/>
        <end position="153"/>
    </location>
</feature>